<protein>
    <submittedName>
        <fullName evidence="1">Uncharacterized protein</fullName>
    </submittedName>
</protein>
<dbReference type="RefSeq" id="WP_175130498.1">
    <property type="nucleotide sequence ID" value="NZ_CADIKG010000011.1"/>
</dbReference>
<accession>A0A6J5E9S4</accession>
<gene>
    <name evidence="1" type="ORF">LMG29660_04382</name>
</gene>
<dbReference type="SUPFAM" id="SSF53850">
    <property type="entry name" value="Periplasmic binding protein-like II"/>
    <property type="match status" value="1"/>
</dbReference>
<name>A0A6J5E9S4_9BURK</name>
<dbReference type="AlphaFoldDB" id="A0A6J5E9S4"/>
<evidence type="ECO:0000313" key="1">
    <source>
        <dbReference type="EMBL" id="CAB3761912.1"/>
    </source>
</evidence>
<dbReference type="Proteomes" id="UP000494135">
    <property type="component" value="Unassembled WGS sequence"/>
</dbReference>
<organism evidence="1 2">
    <name type="scientific">Burkholderia puraquae</name>
    <dbReference type="NCBI Taxonomy" id="1904757"/>
    <lineage>
        <taxon>Bacteria</taxon>
        <taxon>Pseudomonadati</taxon>
        <taxon>Pseudomonadota</taxon>
        <taxon>Betaproteobacteria</taxon>
        <taxon>Burkholderiales</taxon>
        <taxon>Burkholderiaceae</taxon>
        <taxon>Burkholderia</taxon>
        <taxon>Burkholderia cepacia complex</taxon>
    </lineage>
</organism>
<sequence>MIFILSGAHVGFLPDHAAAPWVAAGKMRRLPASKLSHTVEFQLATPRNCDGSEAPDACTAALAGHFGGLDGCAGQ</sequence>
<proteinExistence type="predicted"/>
<evidence type="ECO:0000313" key="2">
    <source>
        <dbReference type="Proteomes" id="UP000494135"/>
    </source>
</evidence>
<dbReference type="EMBL" id="CADIKG010000011">
    <property type="protein sequence ID" value="CAB3761912.1"/>
    <property type="molecule type" value="Genomic_DNA"/>
</dbReference>
<reference evidence="1 2" key="1">
    <citation type="submission" date="2020-04" db="EMBL/GenBank/DDBJ databases">
        <authorList>
            <person name="De Canck E."/>
        </authorList>
    </citation>
    <scope>NUCLEOTIDE SEQUENCE [LARGE SCALE GENOMIC DNA]</scope>
    <source>
        <strain evidence="1 2">LMG 29660</strain>
    </source>
</reference>